<dbReference type="EMBL" id="SHKO01000002">
    <property type="protein sequence ID" value="RZT94766.1"/>
    <property type="molecule type" value="Genomic_DNA"/>
</dbReference>
<dbReference type="InterPro" id="IPR019752">
    <property type="entry name" value="Pyrv/ketoisovalerate_OxRed_cat"/>
</dbReference>
<accession>A0A4Q7VCY6</accession>
<dbReference type="InterPro" id="IPR002869">
    <property type="entry name" value="Pyrv_flavodox_OxRed_cen"/>
</dbReference>
<dbReference type="Pfam" id="PF20169">
    <property type="entry name" value="DUF6537"/>
    <property type="match status" value="1"/>
</dbReference>
<dbReference type="GO" id="GO:0016903">
    <property type="term" value="F:oxidoreductase activity, acting on the aldehyde or oxo group of donors"/>
    <property type="evidence" value="ECO:0007669"/>
    <property type="project" value="InterPro"/>
</dbReference>
<evidence type="ECO:0000313" key="4">
    <source>
        <dbReference type="EMBL" id="RZT94766.1"/>
    </source>
</evidence>
<dbReference type="NCBIfam" id="NF006179">
    <property type="entry name" value="PRK08312.1"/>
    <property type="match status" value="1"/>
</dbReference>
<sequence length="512" mass="56669">MTGLTHTTDAEPLKIAILAMGGQGGGVLADWLVDLAERADWYAQSTSVPGVAQRTGATIYYVELFPPPWSMEQPPVLAQMPTPGDVDVVISAELMEAGRAILRGIVTPDRTTLLTSIHRSYAISEKSHPSNGIVDAAQVIAAGNDTAKHFYAADLQRIAESCGSVISASLFGALAGTGVLPFSREQFEQTIRLGKVGVDSSLSAFDAGWNEIRSAQMQHDTQTANTRFPALPDKADTAGGQMLLDNLRSRFPVVLQPVVLAGLRHLLDFQDADYAHAYLNRIEHIFNLDSAADGQSRGWTLTWQFARYLATAMAYDDVIKVADLKIREARLQHISKEVRLEQGQMLDVADYMHPRFEEVCGTMPERLGRWMEQSFLRNWTTPFFRKGRHIRTSHLSGYLLLYVLASRRSTRTATLRHAQEMKSIDQWTKKIEAALETDYEFAVTVVKSRRLVKGYSDTHARSSGRFSQLMKAAEGLSRRPDAAAQFQVLYEAALNDVKGERLQAALSAMPAI</sequence>
<comment type="caution">
    <text evidence="4">The sequence shown here is derived from an EMBL/GenBank/DDBJ whole genome shotgun (WGS) entry which is preliminary data.</text>
</comment>
<reference evidence="4 5" key="1">
    <citation type="submission" date="2019-02" db="EMBL/GenBank/DDBJ databases">
        <title>Genomic Encyclopedia of Type Strains, Phase IV (KMG-IV): sequencing the most valuable type-strain genomes for metagenomic binning, comparative biology and taxonomic classification.</title>
        <authorList>
            <person name="Goeker M."/>
        </authorList>
    </citation>
    <scope>NUCLEOTIDE SEQUENCE [LARGE SCALE GENOMIC DNA]</scope>
    <source>
        <strain evidence="4 5">DSM 23814</strain>
    </source>
</reference>
<dbReference type="Pfam" id="PF01558">
    <property type="entry name" value="POR"/>
    <property type="match status" value="1"/>
</dbReference>
<dbReference type="SUPFAM" id="SSF53323">
    <property type="entry name" value="Pyruvate-ferredoxin oxidoreductase, PFOR, domain III"/>
    <property type="match status" value="1"/>
</dbReference>
<dbReference type="Proteomes" id="UP000293398">
    <property type="component" value="Unassembled WGS sequence"/>
</dbReference>
<protein>
    <submittedName>
        <fullName evidence="4">Indolepyruvate ferredoxin oxidoreductase beta subunit</fullName>
    </submittedName>
</protein>
<evidence type="ECO:0000259" key="3">
    <source>
        <dbReference type="Pfam" id="PF20169"/>
    </source>
</evidence>
<evidence type="ECO:0000313" key="5">
    <source>
        <dbReference type="Proteomes" id="UP000293398"/>
    </source>
</evidence>
<dbReference type="Gene3D" id="3.40.920.10">
    <property type="entry name" value="Pyruvate-ferredoxin oxidoreductase, PFOR, domain III"/>
    <property type="match status" value="1"/>
</dbReference>
<feature type="domain" description="Pyruvate/ketoisovalerate oxidoreductase catalytic" evidence="2">
    <location>
        <begin position="21"/>
        <end position="208"/>
    </location>
</feature>
<keyword evidence="5" id="KW-1185">Reference proteome</keyword>
<dbReference type="OrthoDB" id="6135558at2"/>
<dbReference type="InterPro" id="IPR046667">
    <property type="entry name" value="DUF6537"/>
</dbReference>
<dbReference type="AlphaFoldDB" id="A0A4Q7VCY6"/>
<evidence type="ECO:0000259" key="2">
    <source>
        <dbReference type="Pfam" id="PF01558"/>
    </source>
</evidence>
<gene>
    <name evidence="4" type="ORF">EV681_3192</name>
</gene>
<keyword evidence="4" id="KW-0670">Pyruvate</keyword>
<feature type="domain" description="DUF6537" evidence="3">
    <location>
        <begin position="256"/>
        <end position="471"/>
    </location>
</feature>
<organism evidence="4 5">
    <name type="scientific">Advenella incenata</name>
    <dbReference type="NCBI Taxonomy" id="267800"/>
    <lineage>
        <taxon>Bacteria</taxon>
        <taxon>Pseudomonadati</taxon>
        <taxon>Pseudomonadota</taxon>
        <taxon>Betaproteobacteria</taxon>
        <taxon>Burkholderiales</taxon>
        <taxon>Alcaligenaceae</taxon>
    </lineage>
</organism>
<dbReference type="RefSeq" id="WP_130304501.1">
    <property type="nucleotide sequence ID" value="NZ_SHKO01000002.1"/>
</dbReference>
<keyword evidence="1" id="KW-0560">Oxidoreductase</keyword>
<evidence type="ECO:0000256" key="1">
    <source>
        <dbReference type="ARBA" id="ARBA00023002"/>
    </source>
</evidence>
<name>A0A4Q7VCY6_9BURK</name>
<proteinExistence type="predicted"/>